<dbReference type="SUPFAM" id="SSF144015">
    <property type="entry name" value="Peptidoglycan deacetylase N-terminal noncatalytic region"/>
    <property type="match status" value="1"/>
</dbReference>
<dbReference type="Gene3D" id="3.90.640.30">
    <property type="match status" value="1"/>
</dbReference>
<accession>A0A6L6GB50</accession>
<keyword evidence="2" id="KW-0378">Hydrolase</keyword>
<dbReference type="Pfam" id="PF01522">
    <property type="entry name" value="Polysacc_deac_1"/>
    <property type="match status" value="1"/>
</dbReference>
<proteinExistence type="predicted"/>
<dbReference type="PROSITE" id="PS51677">
    <property type="entry name" value="NODB"/>
    <property type="match status" value="1"/>
</dbReference>
<reference evidence="4 5" key="1">
    <citation type="submission" date="2019-11" db="EMBL/GenBank/DDBJ databases">
        <title>Streptococcus uberis isolated from clinical mastitis cases on a southeastern Queensland dairy.</title>
        <authorList>
            <person name="Workentine M.L."/>
            <person name="Price R."/>
            <person name="Olchowy T."/>
        </authorList>
    </citation>
    <scope>NUCLEOTIDE SEQUENCE [LARGE SCALE GENOMIC DNA]</scope>
    <source>
        <strain evidence="4 5">OLC4459-A17</strain>
    </source>
</reference>
<protein>
    <submittedName>
        <fullName evidence="4">Polysaccharide deacetylase family protein</fullName>
    </submittedName>
</protein>
<dbReference type="Proteomes" id="UP000483839">
    <property type="component" value="Unassembled WGS sequence"/>
</dbReference>
<dbReference type="EMBL" id="WLXI01000062">
    <property type="protein sequence ID" value="MTD02460.1"/>
    <property type="molecule type" value="Genomic_DNA"/>
</dbReference>
<dbReference type="GO" id="GO:0046872">
    <property type="term" value="F:metal ion binding"/>
    <property type="evidence" value="ECO:0007669"/>
    <property type="project" value="UniProtKB-KW"/>
</dbReference>
<comment type="caution">
    <text evidence="4">The sequence shown here is derived from an EMBL/GenBank/DDBJ whole genome shotgun (WGS) entry which is preliminary data.</text>
</comment>
<evidence type="ECO:0000256" key="2">
    <source>
        <dbReference type="ARBA" id="ARBA00022801"/>
    </source>
</evidence>
<evidence type="ECO:0000259" key="3">
    <source>
        <dbReference type="PROSITE" id="PS51677"/>
    </source>
</evidence>
<dbReference type="GO" id="GO:0016020">
    <property type="term" value="C:membrane"/>
    <property type="evidence" value="ECO:0007669"/>
    <property type="project" value="TreeGrafter"/>
</dbReference>
<name>A0A6L6GB50_STRUB</name>
<evidence type="ECO:0000313" key="5">
    <source>
        <dbReference type="Proteomes" id="UP000483839"/>
    </source>
</evidence>
<dbReference type="InterPro" id="IPR011330">
    <property type="entry name" value="Glyco_hydro/deAcase_b/a-brl"/>
</dbReference>
<organism evidence="4 5">
    <name type="scientific">Streptococcus uberis</name>
    <dbReference type="NCBI Taxonomy" id="1349"/>
    <lineage>
        <taxon>Bacteria</taxon>
        <taxon>Bacillati</taxon>
        <taxon>Bacillota</taxon>
        <taxon>Bacilli</taxon>
        <taxon>Lactobacillales</taxon>
        <taxon>Streptococcaceae</taxon>
        <taxon>Streptococcus</taxon>
    </lineage>
</organism>
<dbReference type="PANTHER" id="PTHR10587">
    <property type="entry name" value="GLYCOSYL TRANSFERASE-RELATED"/>
    <property type="match status" value="1"/>
</dbReference>
<sequence length="429" mass="49061">MKKFYVIVGTLLSIFILSVSLFVYSKVVKNNAIKQIVKVERKVTKESSDYKSLKEIKKGKKTYFYFSPLKKNSDFYQNNLPMSLYQNENDQKELIIIKPYLTNTPLRGIKKVSIHKVVYQEGIFSLKKKSDKIISHYHVKEDYSPLNLGDVISGDLNVLKAIIKEVDSSFLTDHIESQKRTELKGILTDGLAFADQELIINQKIHLPYQKLYDIINATYLSETLKNDYDHYMAQKKKQLEGQKQVALTFDDGPDPRTTPQVLDMLKKYHAKATFFMLGGKISGNETLVKRIADEGNEVGNHSFDHSNFTKLSHEQIVSQIESTNSLIEKACGKKPIYFRPPYGATDERVKQAVGMSQLLWTVDTKDWENHNTAAIMTNIKNQLRPNGIILMHDIHQTSVNALPTVLDYLVNQGYHFVTVSQLMASQNIQ</sequence>
<feature type="domain" description="NodB homology" evidence="3">
    <location>
        <begin position="243"/>
        <end position="417"/>
    </location>
</feature>
<dbReference type="SUPFAM" id="SSF88713">
    <property type="entry name" value="Glycoside hydrolase/deacetylase"/>
    <property type="match status" value="1"/>
</dbReference>
<dbReference type="Gene3D" id="3.20.20.370">
    <property type="entry name" value="Glycoside hydrolase/deacetylase"/>
    <property type="match status" value="1"/>
</dbReference>
<dbReference type="InterPro" id="IPR050248">
    <property type="entry name" value="Polysacc_deacetylase_ArnD"/>
</dbReference>
<gene>
    <name evidence="4" type="ORF">GKS16_09290</name>
</gene>
<evidence type="ECO:0000313" key="4">
    <source>
        <dbReference type="EMBL" id="MTD02460.1"/>
    </source>
</evidence>
<evidence type="ECO:0000256" key="1">
    <source>
        <dbReference type="ARBA" id="ARBA00022723"/>
    </source>
</evidence>
<dbReference type="RefSeq" id="WP_154617743.1">
    <property type="nucleotide sequence ID" value="NZ_JADFAX010000009.1"/>
</dbReference>
<dbReference type="PANTHER" id="PTHR10587:SF133">
    <property type="entry name" value="CHITIN DEACETYLASE 1-RELATED"/>
    <property type="match status" value="1"/>
</dbReference>
<dbReference type="InterPro" id="IPR002509">
    <property type="entry name" value="NODB_dom"/>
</dbReference>
<dbReference type="GO" id="GO:0016810">
    <property type="term" value="F:hydrolase activity, acting on carbon-nitrogen (but not peptide) bonds"/>
    <property type="evidence" value="ECO:0007669"/>
    <property type="project" value="InterPro"/>
</dbReference>
<keyword evidence="1" id="KW-0479">Metal-binding</keyword>
<dbReference type="AlphaFoldDB" id="A0A6L6GB50"/>
<dbReference type="GO" id="GO:0005975">
    <property type="term" value="P:carbohydrate metabolic process"/>
    <property type="evidence" value="ECO:0007669"/>
    <property type="project" value="InterPro"/>
</dbReference>